<accession>A0A8C6THW0</accession>
<dbReference type="Proteomes" id="UP000694523">
    <property type="component" value="Unplaced"/>
</dbReference>
<proteinExistence type="predicted"/>
<reference evidence="1" key="2">
    <citation type="submission" date="2025-09" db="UniProtKB">
        <authorList>
            <consortium name="Ensembl"/>
        </authorList>
    </citation>
    <scope>IDENTIFICATION</scope>
</reference>
<evidence type="ECO:0000313" key="2">
    <source>
        <dbReference type="Proteomes" id="UP000694523"/>
    </source>
</evidence>
<keyword evidence="2" id="KW-1185">Reference proteome</keyword>
<reference evidence="1" key="1">
    <citation type="submission" date="2025-08" db="UniProtKB">
        <authorList>
            <consortium name="Ensembl"/>
        </authorList>
    </citation>
    <scope>IDENTIFICATION</scope>
</reference>
<name>A0A8C6THW0_9GOBI</name>
<organism evidence="1 2">
    <name type="scientific">Neogobius melanostomus</name>
    <name type="common">round goby</name>
    <dbReference type="NCBI Taxonomy" id="47308"/>
    <lineage>
        <taxon>Eukaryota</taxon>
        <taxon>Metazoa</taxon>
        <taxon>Chordata</taxon>
        <taxon>Craniata</taxon>
        <taxon>Vertebrata</taxon>
        <taxon>Euteleostomi</taxon>
        <taxon>Actinopterygii</taxon>
        <taxon>Neopterygii</taxon>
        <taxon>Teleostei</taxon>
        <taxon>Neoteleostei</taxon>
        <taxon>Acanthomorphata</taxon>
        <taxon>Gobiaria</taxon>
        <taxon>Gobiiformes</taxon>
        <taxon>Gobioidei</taxon>
        <taxon>Gobiidae</taxon>
        <taxon>Benthophilinae</taxon>
        <taxon>Neogobiini</taxon>
        <taxon>Neogobius</taxon>
    </lineage>
</organism>
<dbReference type="Ensembl" id="ENSNMLT00000022833.1">
    <property type="protein sequence ID" value="ENSNMLP00000020349.1"/>
    <property type="gene ID" value="ENSNMLG00000013267.1"/>
</dbReference>
<protein>
    <submittedName>
        <fullName evidence="1">Uncharacterized protein</fullName>
    </submittedName>
</protein>
<evidence type="ECO:0000313" key="1">
    <source>
        <dbReference type="Ensembl" id="ENSNMLP00000020349.1"/>
    </source>
</evidence>
<sequence>QNLSILRLFFSAIFCLSFGFFFFDCSDMAGATAFKPWLLKFLRKTYCFILTSISRTHSPYLFYSFADDFLESSGTGVHGGTDTDREHANSLTHTAGDVPLSHRRLTTFVATL</sequence>
<dbReference type="AlphaFoldDB" id="A0A8C6THW0"/>